<accession>A0AAE0XSA0</accession>
<proteinExistence type="predicted"/>
<evidence type="ECO:0000256" key="1">
    <source>
        <dbReference type="SAM" id="MobiDB-lite"/>
    </source>
</evidence>
<reference evidence="2" key="1">
    <citation type="journal article" date="2023" name="G3 (Bethesda)">
        <title>A reference genome for the long-term kleptoplast-retaining sea slug Elysia crispata morphotype clarki.</title>
        <authorList>
            <person name="Eastman K.E."/>
            <person name="Pendleton A.L."/>
            <person name="Shaikh M.A."/>
            <person name="Suttiyut T."/>
            <person name="Ogas R."/>
            <person name="Tomko P."/>
            <person name="Gavelis G."/>
            <person name="Widhalm J.R."/>
            <person name="Wisecaver J.H."/>
        </authorList>
    </citation>
    <scope>NUCLEOTIDE SEQUENCE</scope>
    <source>
        <strain evidence="2">ECLA1</strain>
    </source>
</reference>
<protein>
    <submittedName>
        <fullName evidence="2">Uncharacterized protein</fullName>
    </submittedName>
</protein>
<comment type="caution">
    <text evidence="2">The sequence shown here is derived from an EMBL/GenBank/DDBJ whole genome shotgun (WGS) entry which is preliminary data.</text>
</comment>
<evidence type="ECO:0000313" key="2">
    <source>
        <dbReference type="EMBL" id="KAK3707392.1"/>
    </source>
</evidence>
<keyword evidence="3" id="KW-1185">Reference proteome</keyword>
<feature type="compositionally biased region" description="Polar residues" evidence="1">
    <location>
        <begin position="93"/>
        <end position="105"/>
    </location>
</feature>
<dbReference type="AlphaFoldDB" id="A0AAE0XSA0"/>
<feature type="region of interest" description="Disordered" evidence="1">
    <location>
        <begin position="88"/>
        <end position="111"/>
    </location>
</feature>
<sequence>MGLFFKTNLSSVIISSNRCRSQVYNLVPKTSGIDPQDGHTLWFSERNLPERAVCNSYDGRVTVRLLHNETTFFSMAWVSGSLPTGELSRQKIPPTSGQSQPNVANWRTEGKEPSPLSITSLENCCHNNIYVIFCSTGNDKRPAKLVRSLLYHDLFIVSADSQIVSGQCF</sequence>
<gene>
    <name evidence="2" type="ORF">RRG08_034450</name>
</gene>
<organism evidence="2 3">
    <name type="scientific">Elysia crispata</name>
    <name type="common">lettuce slug</name>
    <dbReference type="NCBI Taxonomy" id="231223"/>
    <lineage>
        <taxon>Eukaryota</taxon>
        <taxon>Metazoa</taxon>
        <taxon>Spiralia</taxon>
        <taxon>Lophotrochozoa</taxon>
        <taxon>Mollusca</taxon>
        <taxon>Gastropoda</taxon>
        <taxon>Heterobranchia</taxon>
        <taxon>Euthyneura</taxon>
        <taxon>Panpulmonata</taxon>
        <taxon>Sacoglossa</taxon>
        <taxon>Placobranchoidea</taxon>
        <taxon>Plakobranchidae</taxon>
        <taxon>Elysia</taxon>
    </lineage>
</organism>
<dbReference type="EMBL" id="JAWDGP010007719">
    <property type="protein sequence ID" value="KAK3707392.1"/>
    <property type="molecule type" value="Genomic_DNA"/>
</dbReference>
<dbReference type="Proteomes" id="UP001283361">
    <property type="component" value="Unassembled WGS sequence"/>
</dbReference>
<evidence type="ECO:0000313" key="3">
    <source>
        <dbReference type="Proteomes" id="UP001283361"/>
    </source>
</evidence>
<name>A0AAE0XSA0_9GAST</name>